<dbReference type="InterPro" id="IPR051082">
    <property type="entry name" value="Pentapeptide-BTB/POZ_domain"/>
</dbReference>
<dbReference type="PANTHER" id="PTHR14136">
    <property type="entry name" value="BTB_POZ DOMAIN-CONTAINING PROTEIN KCTD9"/>
    <property type="match status" value="1"/>
</dbReference>
<evidence type="ECO:0008006" key="3">
    <source>
        <dbReference type="Google" id="ProtNLM"/>
    </source>
</evidence>
<dbReference type="Pfam" id="PF00805">
    <property type="entry name" value="Pentapeptide"/>
    <property type="match status" value="2"/>
</dbReference>
<dbReference type="Proteomes" id="UP000068067">
    <property type="component" value="Chromosome"/>
</dbReference>
<gene>
    <name evidence="1" type="ORF">CDES_08435</name>
</gene>
<dbReference type="Gene3D" id="2.160.20.80">
    <property type="entry name" value="E3 ubiquitin-protein ligase SopA"/>
    <property type="match status" value="2"/>
</dbReference>
<name>A0A0M5IG95_9CORY</name>
<proteinExistence type="predicted"/>
<protein>
    <recommendedName>
        <fullName evidence="3">Pentapeptide repeat-containing protein</fullName>
    </recommendedName>
</protein>
<evidence type="ECO:0000313" key="2">
    <source>
        <dbReference type="Proteomes" id="UP000068067"/>
    </source>
</evidence>
<accession>A0A0M5IG95</accession>
<dbReference type="SUPFAM" id="SSF141571">
    <property type="entry name" value="Pentapeptide repeat-like"/>
    <property type="match status" value="1"/>
</dbReference>
<keyword evidence="2" id="KW-1185">Reference proteome</keyword>
<dbReference type="InterPro" id="IPR001646">
    <property type="entry name" value="5peptide_repeat"/>
</dbReference>
<dbReference type="OrthoDB" id="12147at2"/>
<sequence length="297" mass="32643">MNKTDEAFLLEGDIFAPLIAGLSSDNSAIRSATVQHAFRSMDRAAATGTTYGASIVQSLCDIVVTHMFVESDFPRKYGWSEITVGRQIFEQLGRRLGRASDESPERFEAQAVPSTHVFHAPLDKTPSFEVEVSLRLYALKTDSVNVSDCCFSGANFGECSWQYARLTNCDLSYCSFIGAQLGDTVISGDLSHSRFREAVINFADISADITNAFFGNADLQGSRCVFKNASDAIFRGCNLKGANLEGSDDAINLSEAVVDHETVFPDGSLLERKRYSDYETISTKWGEVQFVADRYCS</sequence>
<dbReference type="PANTHER" id="PTHR14136:SF17">
    <property type="entry name" value="BTB_POZ DOMAIN-CONTAINING PROTEIN KCTD9"/>
    <property type="match status" value="1"/>
</dbReference>
<dbReference type="RefSeq" id="WP_053545074.1">
    <property type="nucleotide sequence ID" value="NZ_CP009220.1"/>
</dbReference>
<reference evidence="1 2" key="1">
    <citation type="submission" date="2014-08" db="EMBL/GenBank/DDBJ databases">
        <title>Complete genome sequence of Corynebacterium deserti GIMN1.010 (=DSM 45689), isolated from desert sand in western China.</title>
        <authorList>
            <person name="Ruckert C."/>
            <person name="Albersmeier A."/>
            <person name="Kalinowski J."/>
        </authorList>
    </citation>
    <scope>NUCLEOTIDE SEQUENCE [LARGE SCALE GENOMIC DNA]</scope>
    <source>
        <strain evidence="1 2">GIMN1.010</strain>
    </source>
</reference>
<dbReference type="KEGG" id="cdx:CDES_08435"/>
<dbReference type="STRING" id="931089.CDES_08435"/>
<dbReference type="AlphaFoldDB" id="A0A0M5IG95"/>
<dbReference type="PATRIC" id="fig|931089.4.peg.1694"/>
<organism evidence="1 2">
    <name type="scientific">Corynebacterium deserti GIMN1.010</name>
    <dbReference type="NCBI Taxonomy" id="931089"/>
    <lineage>
        <taxon>Bacteria</taxon>
        <taxon>Bacillati</taxon>
        <taxon>Actinomycetota</taxon>
        <taxon>Actinomycetes</taxon>
        <taxon>Mycobacteriales</taxon>
        <taxon>Corynebacteriaceae</taxon>
        <taxon>Corynebacterium</taxon>
    </lineage>
</organism>
<evidence type="ECO:0000313" key="1">
    <source>
        <dbReference type="EMBL" id="ALC06081.1"/>
    </source>
</evidence>
<dbReference type="EMBL" id="CP009220">
    <property type="protein sequence ID" value="ALC06081.1"/>
    <property type="molecule type" value="Genomic_DNA"/>
</dbReference>